<protein>
    <submittedName>
        <fullName evidence="1">Uncharacterized protein</fullName>
    </submittedName>
</protein>
<evidence type="ECO:0000313" key="2">
    <source>
        <dbReference type="Proteomes" id="UP000315349"/>
    </source>
</evidence>
<dbReference type="EMBL" id="CP036299">
    <property type="protein sequence ID" value="QDV30217.1"/>
    <property type="molecule type" value="Genomic_DNA"/>
</dbReference>
<proteinExistence type="predicted"/>
<sequence>MIEPLHNSRDEFELWLSSMDDTIELFISRQSSHIQRDLDFSPMSLDIVESIILDSYSNTTAMLDLSQSYAVNELACYVGETFRKNLNWKWDLRTDDPAFVFYGIPILVNRDSSGDPECPLSLTTAAADRRKGHYLRTILHNIMKD</sequence>
<keyword evidence="2" id="KW-1185">Reference proteome</keyword>
<accession>A0A518GNQ4</accession>
<dbReference type="RefSeq" id="WP_246128177.1">
    <property type="nucleotide sequence ID" value="NZ_CP036299.1"/>
</dbReference>
<reference evidence="1 2" key="1">
    <citation type="submission" date="2019-02" db="EMBL/GenBank/DDBJ databases">
        <title>Deep-cultivation of Planctomycetes and their phenomic and genomic characterization uncovers novel biology.</title>
        <authorList>
            <person name="Wiegand S."/>
            <person name="Jogler M."/>
            <person name="Boedeker C."/>
            <person name="Pinto D."/>
            <person name="Vollmers J."/>
            <person name="Rivas-Marin E."/>
            <person name="Kohn T."/>
            <person name="Peeters S.H."/>
            <person name="Heuer A."/>
            <person name="Rast P."/>
            <person name="Oberbeckmann S."/>
            <person name="Bunk B."/>
            <person name="Jeske O."/>
            <person name="Meyerdierks A."/>
            <person name="Storesund J.E."/>
            <person name="Kallscheuer N."/>
            <person name="Luecker S."/>
            <person name="Lage O.M."/>
            <person name="Pohl T."/>
            <person name="Merkel B.J."/>
            <person name="Hornburger P."/>
            <person name="Mueller R.-W."/>
            <person name="Bruemmer F."/>
            <person name="Labrenz M."/>
            <person name="Spormann A.M."/>
            <person name="Op den Camp H."/>
            <person name="Overmann J."/>
            <person name="Amann R."/>
            <person name="Jetten M.S.M."/>
            <person name="Mascher T."/>
            <person name="Medema M.H."/>
            <person name="Devos D.P."/>
            <person name="Kaster A.-K."/>
            <person name="Ovreas L."/>
            <person name="Rohde M."/>
            <person name="Galperin M.Y."/>
            <person name="Jogler C."/>
        </authorList>
    </citation>
    <scope>NUCLEOTIDE SEQUENCE [LARGE SCALE GENOMIC DNA]</scope>
    <source>
        <strain evidence="1 2">Spb1</strain>
    </source>
</reference>
<dbReference type="AlphaFoldDB" id="A0A518GNQ4"/>
<gene>
    <name evidence="1" type="ORF">Spb1_21450</name>
</gene>
<evidence type="ECO:0000313" key="1">
    <source>
        <dbReference type="EMBL" id="QDV30217.1"/>
    </source>
</evidence>
<name>A0A518GNQ4_9PLAN</name>
<dbReference type="Proteomes" id="UP000315349">
    <property type="component" value="Chromosome"/>
</dbReference>
<organism evidence="1 2">
    <name type="scientific">Planctopirus ephydatiae</name>
    <dbReference type="NCBI Taxonomy" id="2528019"/>
    <lineage>
        <taxon>Bacteria</taxon>
        <taxon>Pseudomonadati</taxon>
        <taxon>Planctomycetota</taxon>
        <taxon>Planctomycetia</taxon>
        <taxon>Planctomycetales</taxon>
        <taxon>Planctomycetaceae</taxon>
        <taxon>Planctopirus</taxon>
    </lineage>
</organism>
<dbReference type="KEGG" id="peh:Spb1_21450"/>